<comment type="caution">
    <text evidence="2">The sequence shown here is derived from an EMBL/GenBank/DDBJ whole genome shotgun (WGS) entry which is preliminary data.</text>
</comment>
<dbReference type="Proteomes" id="UP000092256">
    <property type="component" value="Unassembled WGS sequence"/>
</dbReference>
<proteinExistence type="predicted"/>
<gene>
    <name evidence="2" type="ORF">A9K58_10530</name>
</gene>
<protein>
    <recommendedName>
        <fullName evidence="4">Relaxation protein</fullName>
    </recommendedName>
</protein>
<evidence type="ECO:0000313" key="2">
    <source>
        <dbReference type="EMBL" id="OBU66883.1"/>
    </source>
</evidence>
<dbReference type="EMBL" id="LYVJ01000007">
    <property type="protein sequence ID" value="OBU66883.1"/>
    <property type="molecule type" value="Genomic_DNA"/>
</dbReference>
<keyword evidence="1" id="KW-1133">Transmembrane helix</keyword>
<organism evidence="2 3">
    <name type="scientific">Stenotrophomonas maltophilia</name>
    <name type="common">Pseudomonas maltophilia</name>
    <name type="synonym">Xanthomonas maltophilia</name>
    <dbReference type="NCBI Taxonomy" id="40324"/>
    <lineage>
        <taxon>Bacteria</taxon>
        <taxon>Pseudomonadati</taxon>
        <taxon>Pseudomonadota</taxon>
        <taxon>Gammaproteobacteria</taxon>
        <taxon>Lysobacterales</taxon>
        <taxon>Lysobacteraceae</taxon>
        <taxon>Stenotrophomonas</taxon>
        <taxon>Stenotrophomonas maltophilia group</taxon>
    </lineage>
</organism>
<evidence type="ECO:0000313" key="3">
    <source>
        <dbReference type="Proteomes" id="UP000092256"/>
    </source>
</evidence>
<dbReference type="RefSeq" id="WP_065199315.1">
    <property type="nucleotide sequence ID" value="NZ_LYVJ01000007.1"/>
</dbReference>
<name>A0A1A6XV96_STEMA</name>
<dbReference type="AlphaFoldDB" id="A0A1A6XV96"/>
<evidence type="ECO:0008006" key="4">
    <source>
        <dbReference type="Google" id="ProtNLM"/>
    </source>
</evidence>
<dbReference type="OrthoDB" id="5959052at2"/>
<evidence type="ECO:0000256" key="1">
    <source>
        <dbReference type="SAM" id="Phobius"/>
    </source>
</evidence>
<feature type="transmembrane region" description="Helical" evidence="1">
    <location>
        <begin position="106"/>
        <end position="126"/>
    </location>
</feature>
<reference evidence="2 3" key="1">
    <citation type="submission" date="2016-05" db="EMBL/GenBank/DDBJ databases">
        <title>Draft Genome Sequences of Stenotrophomonas maltophilia Strains Sm32COP, Sm41DVV, Sm46PAILV, SmF3, SmF22, SmSOFb1 and SmCVFa1, Isolated from Different Manures, in France.</title>
        <authorList>
            <person name="Nazaret S."/>
            <person name="Bodilis J."/>
        </authorList>
    </citation>
    <scope>NUCLEOTIDE SEQUENCE [LARGE SCALE GENOMIC DNA]</scope>
    <source>
        <strain evidence="2 3">Sm46PAILV</strain>
    </source>
</reference>
<keyword evidence="1" id="KW-0472">Membrane</keyword>
<keyword evidence="1" id="KW-0812">Transmembrane</keyword>
<sequence>MEEFITNAALLAGHLTQQCEKAAAAQEASSAQLQRAAAEVGQGVAAGRAELAQSARAAVREALSQEIPAAVEAIGDSGDRLAALAEQLSREQAAMAGRLRMLTWKALAALVAGSAAIVGGTAYFAWSNVQRAQQAKVEAQVLEALQQVSITSCDGHPCIKLEDGLQRWQKNDEYVLVDARARPPAHGK</sequence>
<accession>A0A1A6XV96</accession>